<reference evidence="1 2" key="1">
    <citation type="submission" date="2017-04" db="EMBL/GenBank/DDBJ databases">
        <title>Novel microbial lineages endemic to geothermal iron-oxide mats fill important gaps in the evolutionary history of Archaea.</title>
        <authorList>
            <person name="Jay Z.J."/>
            <person name="Beam J.P."/>
            <person name="Dlakic M."/>
            <person name="Rusch D.B."/>
            <person name="Kozubal M.A."/>
            <person name="Inskeep W.P."/>
        </authorList>
    </citation>
    <scope>NUCLEOTIDE SEQUENCE [LARGE SCALE GENOMIC DNA]</scope>
    <source>
        <strain evidence="1">ECH_B_2</strain>
    </source>
</reference>
<sequence>MFGVLCCIILRVAQYLWPHDNISGLHDNRVMMDWLEYNGRLINEVDVFVSMDLHVDQEEQVG</sequence>
<dbReference type="EMBL" id="NEXH01000004">
    <property type="protein sequence ID" value="PSN96108.1"/>
    <property type="molecule type" value="Genomic_DNA"/>
</dbReference>
<dbReference type="Proteomes" id="UP000241284">
    <property type="component" value="Unassembled WGS sequence"/>
</dbReference>
<comment type="caution">
    <text evidence="1">The sequence shown here is derived from an EMBL/GenBank/DDBJ whole genome shotgun (WGS) entry which is preliminary data.</text>
</comment>
<dbReference type="AlphaFoldDB" id="A0A2R6BCF7"/>
<protein>
    <submittedName>
        <fullName evidence="1">Uncharacterized protein</fullName>
    </submittedName>
</protein>
<accession>A0A2R6BCF7</accession>
<gene>
    <name evidence="1" type="ORF">B9Q06_03260</name>
</gene>
<name>A0A2R6BCF7_9ARCH</name>
<evidence type="ECO:0000313" key="2">
    <source>
        <dbReference type="Proteomes" id="UP000241284"/>
    </source>
</evidence>
<proteinExistence type="predicted"/>
<organism evidence="1 2">
    <name type="scientific">Candidatus Marsarchaeota G2 archaeon ECH_B_2</name>
    <dbReference type="NCBI Taxonomy" id="1978160"/>
    <lineage>
        <taxon>Archaea</taxon>
        <taxon>Candidatus Marsarchaeota</taxon>
        <taxon>Candidatus Marsarchaeota group 2</taxon>
    </lineage>
</organism>
<evidence type="ECO:0000313" key="1">
    <source>
        <dbReference type="EMBL" id="PSN96108.1"/>
    </source>
</evidence>